<feature type="transmembrane region" description="Helical" evidence="1">
    <location>
        <begin position="122"/>
        <end position="145"/>
    </location>
</feature>
<gene>
    <name evidence="2" type="ORF">BC793_14728</name>
</gene>
<evidence type="ECO:0000313" key="2">
    <source>
        <dbReference type="EMBL" id="PWK29114.1"/>
    </source>
</evidence>
<feature type="transmembrane region" description="Helical" evidence="1">
    <location>
        <begin position="165"/>
        <end position="187"/>
    </location>
</feature>
<dbReference type="Proteomes" id="UP000245697">
    <property type="component" value="Unassembled WGS sequence"/>
</dbReference>
<protein>
    <recommendedName>
        <fullName evidence="4">ABC-2 family transporter</fullName>
    </recommendedName>
</protein>
<dbReference type="OrthoDB" id="3293107at2"/>
<evidence type="ECO:0000313" key="3">
    <source>
        <dbReference type="Proteomes" id="UP000245697"/>
    </source>
</evidence>
<dbReference type="RefSeq" id="WP_109603049.1">
    <property type="nucleotide sequence ID" value="NZ_BONA01000110.1"/>
</dbReference>
<keyword evidence="1" id="KW-0472">Membrane</keyword>
<keyword evidence="1" id="KW-0812">Transmembrane</keyword>
<organism evidence="2 3">
    <name type="scientific">Actinoplanes xinjiangensis</name>
    <dbReference type="NCBI Taxonomy" id="512350"/>
    <lineage>
        <taxon>Bacteria</taxon>
        <taxon>Bacillati</taxon>
        <taxon>Actinomycetota</taxon>
        <taxon>Actinomycetes</taxon>
        <taxon>Micromonosporales</taxon>
        <taxon>Micromonosporaceae</taxon>
        <taxon>Actinoplanes</taxon>
    </lineage>
</organism>
<reference evidence="2 3" key="1">
    <citation type="submission" date="2018-05" db="EMBL/GenBank/DDBJ databases">
        <title>Genomic Encyclopedia of Archaeal and Bacterial Type Strains, Phase II (KMG-II): from individual species to whole genera.</title>
        <authorList>
            <person name="Goeker M."/>
        </authorList>
    </citation>
    <scope>NUCLEOTIDE SEQUENCE [LARGE SCALE GENOMIC DNA]</scope>
    <source>
        <strain evidence="2 3">DSM 45184</strain>
    </source>
</reference>
<sequence>MNWLALRLLRPYLIVAAVLSAASTAFVLLGARAIGRQVDAHGMVVDDYAPDRTGLCETGLSCLPAGTATDLGQAIVLIAAFVPLLIGLILGVPLFAREREESTDAFVLTQSIPPMRWLSTKLFWALSAGAVCTAAVAVSFRRAAAGYTLVLDDVGYTLLGEVHKYNVTFMVMQAVFITALAGVLGLAGGRTLRTLILSVLAWPVVLVVAQIGGLLLAMVAFLLSSWSDSLSSMLGTLDGDETATFAALALAVCTVVAVLIGRRTVAGSARRRP</sequence>
<dbReference type="AlphaFoldDB" id="A0A316EH66"/>
<feature type="transmembrane region" description="Helical" evidence="1">
    <location>
        <begin position="74"/>
        <end position="96"/>
    </location>
</feature>
<feature type="transmembrane region" description="Helical" evidence="1">
    <location>
        <begin position="243"/>
        <end position="261"/>
    </location>
</feature>
<keyword evidence="3" id="KW-1185">Reference proteome</keyword>
<evidence type="ECO:0008006" key="4">
    <source>
        <dbReference type="Google" id="ProtNLM"/>
    </source>
</evidence>
<feature type="transmembrane region" description="Helical" evidence="1">
    <location>
        <begin position="12"/>
        <end position="34"/>
    </location>
</feature>
<comment type="caution">
    <text evidence="2">The sequence shown here is derived from an EMBL/GenBank/DDBJ whole genome shotgun (WGS) entry which is preliminary data.</text>
</comment>
<accession>A0A316EH66</accession>
<dbReference type="EMBL" id="QGGR01000047">
    <property type="protein sequence ID" value="PWK29114.1"/>
    <property type="molecule type" value="Genomic_DNA"/>
</dbReference>
<keyword evidence="1" id="KW-1133">Transmembrane helix</keyword>
<proteinExistence type="predicted"/>
<name>A0A316EH66_9ACTN</name>
<feature type="transmembrane region" description="Helical" evidence="1">
    <location>
        <begin position="199"/>
        <end position="223"/>
    </location>
</feature>
<evidence type="ECO:0000256" key="1">
    <source>
        <dbReference type="SAM" id="Phobius"/>
    </source>
</evidence>